<evidence type="ECO:0000313" key="4">
    <source>
        <dbReference type="Proteomes" id="UP000198525"/>
    </source>
</evidence>
<keyword evidence="4" id="KW-1185">Reference proteome</keyword>
<feature type="transmembrane region" description="Helical" evidence="2">
    <location>
        <begin position="12"/>
        <end position="31"/>
    </location>
</feature>
<organism evidence="3 4">
    <name type="scientific">Billgrantia gudaonensis</name>
    <dbReference type="NCBI Taxonomy" id="376427"/>
    <lineage>
        <taxon>Bacteria</taxon>
        <taxon>Pseudomonadati</taxon>
        <taxon>Pseudomonadota</taxon>
        <taxon>Gammaproteobacteria</taxon>
        <taxon>Oceanospirillales</taxon>
        <taxon>Halomonadaceae</taxon>
        <taxon>Billgrantia</taxon>
    </lineage>
</organism>
<dbReference type="Pfam" id="PF10805">
    <property type="entry name" value="DUF2730"/>
    <property type="match status" value="1"/>
</dbReference>
<dbReference type="EMBL" id="FNES01000014">
    <property type="protein sequence ID" value="SDK31473.1"/>
    <property type="molecule type" value="Genomic_DNA"/>
</dbReference>
<dbReference type="Proteomes" id="UP000198525">
    <property type="component" value="Unassembled WGS sequence"/>
</dbReference>
<keyword evidence="2" id="KW-0472">Membrane</keyword>
<evidence type="ECO:0008006" key="5">
    <source>
        <dbReference type="Google" id="ProtNLM"/>
    </source>
</evidence>
<gene>
    <name evidence="3" type="ORF">SAMN04487954_114107</name>
</gene>
<proteinExistence type="predicted"/>
<dbReference type="RefSeq" id="WP_089687968.1">
    <property type="nucleotide sequence ID" value="NZ_FNES01000014.1"/>
</dbReference>
<sequence>MIEAIDWNAARFFFDITQLIGLVLLGVYTHITQRSKANSQAITSLDREAQKRLEEVRNHIVSIERRVDVVENQIGQAPTHHDLAILHKRVTQAASQMESLAGEFRATNRQLGLIHEHLLNDKRGD</sequence>
<dbReference type="STRING" id="376427.SAMN04487954_114107"/>
<protein>
    <recommendedName>
        <fullName evidence="5">DUF2730 family protein</fullName>
    </recommendedName>
</protein>
<evidence type="ECO:0000256" key="1">
    <source>
        <dbReference type="SAM" id="Coils"/>
    </source>
</evidence>
<name>A0A1G9AW44_9GAMM</name>
<dbReference type="InterPro" id="IPR020269">
    <property type="entry name" value="Phage_Mu_Releasin"/>
</dbReference>
<dbReference type="Gene3D" id="1.20.5.300">
    <property type="match status" value="1"/>
</dbReference>
<keyword evidence="2" id="KW-0812">Transmembrane</keyword>
<evidence type="ECO:0000256" key="2">
    <source>
        <dbReference type="SAM" id="Phobius"/>
    </source>
</evidence>
<feature type="coiled-coil region" evidence="1">
    <location>
        <begin position="46"/>
        <end position="73"/>
    </location>
</feature>
<reference evidence="3 4" key="1">
    <citation type="submission" date="2016-10" db="EMBL/GenBank/DDBJ databases">
        <authorList>
            <person name="de Groot N.N."/>
        </authorList>
    </citation>
    <scope>NUCLEOTIDE SEQUENCE [LARGE SCALE GENOMIC DNA]</scope>
    <source>
        <strain evidence="3 4">CGMCC 1.6133</strain>
    </source>
</reference>
<accession>A0A1G9AW44</accession>
<keyword evidence="1" id="KW-0175">Coiled coil</keyword>
<dbReference type="AlphaFoldDB" id="A0A1G9AW44"/>
<evidence type="ECO:0000313" key="3">
    <source>
        <dbReference type="EMBL" id="SDK31473.1"/>
    </source>
</evidence>
<keyword evidence="2" id="KW-1133">Transmembrane helix</keyword>